<dbReference type="PANTHER" id="PTHR36844:SF1">
    <property type="entry name" value="PROTEASE PRSW"/>
    <property type="match status" value="1"/>
</dbReference>
<comment type="caution">
    <text evidence="2">The sequence shown here is derived from an EMBL/GenBank/DDBJ whole genome shotgun (WGS) entry which is preliminary data.</text>
</comment>
<feature type="transmembrane region" description="Helical" evidence="1">
    <location>
        <begin position="225"/>
        <end position="242"/>
    </location>
</feature>
<dbReference type="Pfam" id="PF13367">
    <property type="entry name" value="PrsW-protease"/>
    <property type="match status" value="1"/>
</dbReference>
<feature type="transmembrane region" description="Helical" evidence="1">
    <location>
        <begin position="39"/>
        <end position="60"/>
    </location>
</feature>
<feature type="transmembrane region" description="Helical" evidence="1">
    <location>
        <begin position="110"/>
        <end position="133"/>
    </location>
</feature>
<gene>
    <name evidence="2" type="ORF">E1286_33985</name>
</gene>
<dbReference type="OrthoDB" id="9785431at2"/>
<keyword evidence="2" id="KW-0645">Protease</keyword>
<evidence type="ECO:0000256" key="1">
    <source>
        <dbReference type="SAM" id="Phobius"/>
    </source>
</evidence>
<feature type="transmembrane region" description="Helical" evidence="1">
    <location>
        <begin position="145"/>
        <end position="165"/>
    </location>
</feature>
<protein>
    <submittedName>
        <fullName evidence="2">PrsW family intramembrane metalloprotease</fullName>
    </submittedName>
</protein>
<dbReference type="AlphaFoldDB" id="A0A4R4Y8W8"/>
<accession>A0A4R4Y8W8</accession>
<dbReference type="InterPro" id="IPR026898">
    <property type="entry name" value="PrsW"/>
</dbReference>
<keyword evidence="2" id="KW-0378">Hydrolase</keyword>
<dbReference type="Proteomes" id="UP000295302">
    <property type="component" value="Unassembled WGS sequence"/>
</dbReference>
<feature type="transmembrane region" description="Helical" evidence="1">
    <location>
        <begin position="185"/>
        <end position="213"/>
    </location>
</feature>
<keyword evidence="2" id="KW-0482">Metalloprotease</keyword>
<feature type="transmembrane region" description="Helical" evidence="1">
    <location>
        <begin position="254"/>
        <end position="277"/>
    </location>
</feature>
<sequence>MPAFLRSERRRMWILWPVPAGAAWLAAVAWVAGQVGWDGVAVGLVLSALVAVPIVGAFLWLDRWERERPRRLVSAFAWGASFAAFCSIWSQEGLQALADTTMGTDFGAWFRPLVITPVTEEVLKGLFLVWLLICRREQITGLLDGIVYAGLVGAGFSFTENVLYFGRIVTTFAASDTSGADAVSVLGISFFLRVVMVPFFHPLMVAVFGLGIAAAASKRGGAGRIGLTLAGLLVAITLHGVWDWAGLAGSDPFLIFRIYGAVMVPVFLAMLVVALVLRNREGKMIAAALPALARDGHIAPEEVALLASLAERRRWRRDVRRRSGRTAARATGRYQAEASALSIRTIRAQTTADRDGLDERARATAAARADMLDALAGSVR</sequence>
<dbReference type="GO" id="GO:0008237">
    <property type="term" value="F:metallopeptidase activity"/>
    <property type="evidence" value="ECO:0007669"/>
    <property type="project" value="UniProtKB-KW"/>
</dbReference>
<name>A0A4R4Y8W8_9ACTN</name>
<dbReference type="GO" id="GO:0006508">
    <property type="term" value="P:proteolysis"/>
    <property type="evidence" value="ECO:0007669"/>
    <property type="project" value="UniProtKB-KW"/>
</dbReference>
<proteinExistence type="predicted"/>
<evidence type="ECO:0000313" key="3">
    <source>
        <dbReference type="Proteomes" id="UP000295302"/>
    </source>
</evidence>
<keyword evidence="3" id="KW-1185">Reference proteome</keyword>
<reference evidence="2 3" key="1">
    <citation type="submission" date="2019-03" db="EMBL/GenBank/DDBJ databases">
        <title>Draft genome sequences of novel Actinobacteria.</title>
        <authorList>
            <person name="Sahin N."/>
            <person name="Ay H."/>
            <person name="Saygin H."/>
        </authorList>
    </citation>
    <scope>NUCLEOTIDE SEQUENCE [LARGE SCALE GENOMIC DNA]</scope>
    <source>
        <strain evidence="2 3">CH32</strain>
    </source>
</reference>
<dbReference type="PANTHER" id="PTHR36844">
    <property type="entry name" value="PROTEASE PRSW"/>
    <property type="match status" value="1"/>
</dbReference>
<keyword evidence="1" id="KW-0472">Membrane</keyword>
<feature type="transmembrane region" description="Helical" evidence="1">
    <location>
        <begin position="12"/>
        <end position="33"/>
    </location>
</feature>
<keyword evidence="1" id="KW-0812">Transmembrane</keyword>
<organism evidence="2 3">
    <name type="scientific">Nonomuraea terrae</name>
    <dbReference type="NCBI Taxonomy" id="2530383"/>
    <lineage>
        <taxon>Bacteria</taxon>
        <taxon>Bacillati</taxon>
        <taxon>Actinomycetota</taxon>
        <taxon>Actinomycetes</taxon>
        <taxon>Streptosporangiales</taxon>
        <taxon>Streptosporangiaceae</taxon>
        <taxon>Nonomuraea</taxon>
    </lineage>
</organism>
<evidence type="ECO:0000313" key="2">
    <source>
        <dbReference type="EMBL" id="TDD40813.1"/>
    </source>
</evidence>
<dbReference type="EMBL" id="SMKQ01000154">
    <property type="protein sequence ID" value="TDD40813.1"/>
    <property type="molecule type" value="Genomic_DNA"/>
</dbReference>
<feature type="transmembrane region" description="Helical" evidence="1">
    <location>
        <begin position="72"/>
        <end position="90"/>
    </location>
</feature>
<keyword evidence="1" id="KW-1133">Transmembrane helix</keyword>